<dbReference type="OrthoDB" id="853792at2"/>
<dbReference type="AlphaFoldDB" id="A0A2T2YDV5"/>
<evidence type="ECO:0000313" key="2">
    <source>
        <dbReference type="Proteomes" id="UP000240357"/>
    </source>
</evidence>
<accession>A0A2T2YDV5</accession>
<sequence>MANGENNRELKPESVLTLEQDAILDLYLQKLDAYLEQLKESEKIQVEIETLHLKRLLTK</sequence>
<proteinExistence type="predicted"/>
<comment type="caution">
    <text evidence="1">The sequence shown here is derived from an EMBL/GenBank/DDBJ whole genome shotgun (WGS) entry which is preliminary data.</text>
</comment>
<gene>
    <name evidence="1" type="ORF">AHMF7605_09235</name>
</gene>
<dbReference type="RefSeq" id="WP_106928577.1">
    <property type="nucleotide sequence ID" value="NZ_PYFT01000001.1"/>
</dbReference>
<dbReference type="Proteomes" id="UP000240357">
    <property type="component" value="Unassembled WGS sequence"/>
</dbReference>
<keyword evidence="2" id="KW-1185">Reference proteome</keyword>
<reference evidence="1 2" key="1">
    <citation type="submission" date="2018-03" db="EMBL/GenBank/DDBJ databases">
        <title>Adhaeribacter sp. HMF7605 Genome sequencing and assembly.</title>
        <authorList>
            <person name="Kang H."/>
            <person name="Kang J."/>
            <person name="Cha I."/>
            <person name="Kim H."/>
            <person name="Joh K."/>
        </authorList>
    </citation>
    <scope>NUCLEOTIDE SEQUENCE [LARGE SCALE GENOMIC DNA]</scope>
    <source>
        <strain evidence="1 2">HMF7605</strain>
    </source>
</reference>
<organism evidence="1 2">
    <name type="scientific">Adhaeribacter arboris</name>
    <dbReference type="NCBI Taxonomy" id="2072846"/>
    <lineage>
        <taxon>Bacteria</taxon>
        <taxon>Pseudomonadati</taxon>
        <taxon>Bacteroidota</taxon>
        <taxon>Cytophagia</taxon>
        <taxon>Cytophagales</taxon>
        <taxon>Hymenobacteraceae</taxon>
        <taxon>Adhaeribacter</taxon>
    </lineage>
</organism>
<protein>
    <submittedName>
        <fullName evidence="1">Uncharacterized protein</fullName>
    </submittedName>
</protein>
<evidence type="ECO:0000313" key="1">
    <source>
        <dbReference type="EMBL" id="PSR53695.1"/>
    </source>
</evidence>
<name>A0A2T2YDV5_9BACT</name>
<dbReference type="EMBL" id="PYFT01000001">
    <property type="protein sequence ID" value="PSR53695.1"/>
    <property type="molecule type" value="Genomic_DNA"/>
</dbReference>